<evidence type="ECO:0000256" key="1">
    <source>
        <dbReference type="ARBA" id="ARBA00004167"/>
    </source>
</evidence>
<dbReference type="GO" id="GO:0005509">
    <property type="term" value="F:calcium ion binding"/>
    <property type="evidence" value="ECO:0007669"/>
    <property type="project" value="InterPro"/>
</dbReference>
<dbReference type="PROSITE" id="PS00010">
    <property type="entry name" value="ASX_HYDROXYL"/>
    <property type="match status" value="1"/>
</dbReference>
<name>A0AAD2A1E8_9LAMI</name>
<dbReference type="InterPro" id="IPR049883">
    <property type="entry name" value="NOTCH1_EGF-like"/>
</dbReference>
<dbReference type="InterPro" id="IPR025287">
    <property type="entry name" value="WAK_GUB"/>
</dbReference>
<dbReference type="FunFam" id="2.10.25.10:FF:000038">
    <property type="entry name" value="Fibrillin 2"/>
    <property type="match status" value="1"/>
</dbReference>
<sequence length="320" mass="35162">MPNCTDHCGNVSIPFPFGTREGCYFNISFSVTCNDTHYDPPKPFWVDSGINITSISLEGQMHVMKFIAKSCYSRNGTRVYRREPSLTVADGFVVNNTANKFFVVGCDSYAYVSGSLNNRSYLTGCTSTCNDRGDLVDGSCSGVGCCQISIPKLSLKVEVTLHSFKNLTTVWDFNNCSYGFVTEASAFNFSASSLSNLSNVKKLPVVVDWAVGEGTCEEARNDISSYACKSEKSECYEPDNGYGYRCRCQKGYEGNPYLEDGCKDIDECENQSLHNCEKQCKNTPGGYKCVCPKGYHGDGKKDGQGCMRGQSLVFKVATGY</sequence>
<dbReference type="FunFam" id="2.10.25.10:FF:000628">
    <property type="entry name" value="Wall-associated receptor kinase 2"/>
    <property type="match status" value="1"/>
</dbReference>
<keyword evidence="2" id="KW-0245">EGF-like domain</keyword>
<evidence type="ECO:0000256" key="2">
    <source>
        <dbReference type="ARBA" id="ARBA00022536"/>
    </source>
</evidence>
<evidence type="ECO:0000256" key="4">
    <source>
        <dbReference type="ARBA" id="ARBA00022737"/>
    </source>
</evidence>
<dbReference type="AlphaFoldDB" id="A0AAD2A1E8"/>
<feature type="domain" description="EGF-like calcium-binding" evidence="6">
    <location>
        <begin position="264"/>
        <end position="307"/>
    </location>
</feature>
<dbReference type="GO" id="GO:0030247">
    <property type="term" value="F:polysaccharide binding"/>
    <property type="evidence" value="ECO:0007669"/>
    <property type="project" value="InterPro"/>
</dbReference>
<keyword evidence="5" id="KW-1015">Disulfide bond</keyword>
<dbReference type="InterPro" id="IPR000152">
    <property type="entry name" value="EGF-type_Asp/Asn_hydroxyl_site"/>
</dbReference>
<protein>
    <recommendedName>
        <fullName evidence="10">EGF-like domain-containing protein</fullName>
    </recommendedName>
</protein>
<keyword evidence="9" id="KW-1185">Reference proteome</keyword>
<feature type="domain" description="EGF-like" evidence="7">
    <location>
        <begin position="215"/>
        <end position="263"/>
    </location>
</feature>
<proteinExistence type="predicted"/>
<evidence type="ECO:0000256" key="5">
    <source>
        <dbReference type="ARBA" id="ARBA00023157"/>
    </source>
</evidence>
<reference evidence="8" key="1">
    <citation type="submission" date="2023-05" db="EMBL/GenBank/DDBJ databases">
        <authorList>
            <person name="Huff M."/>
        </authorList>
    </citation>
    <scope>NUCLEOTIDE SEQUENCE</scope>
</reference>
<dbReference type="Pfam" id="PF07645">
    <property type="entry name" value="EGF_CA"/>
    <property type="match status" value="1"/>
</dbReference>
<evidence type="ECO:0000313" key="9">
    <source>
        <dbReference type="Proteomes" id="UP000834106"/>
    </source>
</evidence>
<keyword evidence="4" id="KW-0677">Repeat</keyword>
<dbReference type="InterPro" id="IPR000742">
    <property type="entry name" value="EGF"/>
</dbReference>
<dbReference type="Gene3D" id="2.90.20.10">
    <property type="entry name" value="Plasmodium vivax P25 domain"/>
    <property type="match status" value="1"/>
</dbReference>
<organism evidence="8 9">
    <name type="scientific">Fraxinus pennsylvanica</name>
    <dbReference type="NCBI Taxonomy" id="56036"/>
    <lineage>
        <taxon>Eukaryota</taxon>
        <taxon>Viridiplantae</taxon>
        <taxon>Streptophyta</taxon>
        <taxon>Embryophyta</taxon>
        <taxon>Tracheophyta</taxon>
        <taxon>Spermatophyta</taxon>
        <taxon>Magnoliopsida</taxon>
        <taxon>eudicotyledons</taxon>
        <taxon>Gunneridae</taxon>
        <taxon>Pentapetalae</taxon>
        <taxon>asterids</taxon>
        <taxon>lamiids</taxon>
        <taxon>Lamiales</taxon>
        <taxon>Oleaceae</taxon>
        <taxon>Oleeae</taxon>
        <taxon>Fraxinus</taxon>
    </lineage>
</organism>
<keyword evidence="3" id="KW-0732">Signal</keyword>
<dbReference type="InterPro" id="IPR018097">
    <property type="entry name" value="EGF_Ca-bd_CS"/>
</dbReference>
<dbReference type="InterPro" id="IPR001881">
    <property type="entry name" value="EGF-like_Ca-bd_dom"/>
</dbReference>
<dbReference type="Proteomes" id="UP000834106">
    <property type="component" value="Chromosome 15"/>
</dbReference>
<dbReference type="SMART" id="SM00179">
    <property type="entry name" value="EGF_CA"/>
    <property type="match status" value="1"/>
</dbReference>
<dbReference type="Pfam" id="PF13947">
    <property type="entry name" value="GUB_WAK_bind"/>
    <property type="match status" value="1"/>
</dbReference>
<evidence type="ECO:0000313" key="8">
    <source>
        <dbReference type="EMBL" id="CAI9778161.1"/>
    </source>
</evidence>
<dbReference type="EMBL" id="OU503050">
    <property type="protein sequence ID" value="CAI9778161.1"/>
    <property type="molecule type" value="Genomic_DNA"/>
</dbReference>
<gene>
    <name evidence="8" type="ORF">FPE_LOCUS25591</name>
</gene>
<evidence type="ECO:0008006" key="10">
    <source>
        <dbReference type="Google" id="ProtNLM"/>
    </source>
</evidence>
<accession>A0AAD2A1E8</accession>
<feature type="domain" description="EGF-like" evidence="7">
    <location>
        <begin position="267"/>
        <end position="307"/>
    </location>
</feature>
<dbReference type="GO" id="GO:0016020">
    <property type="term" value="C:membrane"/>
    <property type="evidence" value="ECO:0007669"/>
    <property type="project" value="UniProtKB-SubCell"/>
</dbReference>
<evidence type="ECO:0000259" key="6">
    <source>
        <dbReference type="SMART" id="SM00179"/>
    </source>
</evidence>
<dbReference type="SUPFAM" id="SSF57196">
    <property type="entry name" value="EGF/Laminin"/>
    <property type="match status" value="1"/>
</dbReference>
<comment type="subcellular location">
    <subcellularLocation>
        <location evidence="1">Membrane</location>
        <topology evidence="1">Single-pass membrane protein</topology>
    </subcellularLocation>
</comment>
<dbReference type="PROSITE" id="PS01187">
    <property type="entry name" value="EGF_CA"/>
    <property type="match status" value="1"/>
</dbReference>
<evidence type="ECO:0000256" key="3">
    <source>
        <dbReference type="ARBA" id="ARBA00022729"/>
    </source>
</evidence>
<dbReference type="PANTHER" id="PTHR33491">
    <property type="entry name" value="OSJNBA0016N04.9 PROTEIN"/>
    <property type="match status" value="1"/>
</dbReference>
<dbReference type="SMART" id="SM00181">
    <property type="entry name" value="EGF"/>
    <property type="match status" value="2"/>
</dbReference>
<dbReference type="CDD" id="cd00054">
    <property type="entry name" value="EGF_CA"/>
    <property type="match status" value="1"/>
</dbReference>
<evidence type="ECO:0000259" key="7">
    <source>
        <dbReference type="SMART" id="SM00181"/>
    </source>
</evidence>